<dbReference type="AlphaFoldDB" id="A0A8H6QJM1"/>
<evidence type="ECO:0000259" key="7">
    <source>
        <dbReference type="Pfam" id="PF05699"/>
    </source>
</evidence>
<dbReference type="GO" id="GO:0008270">
    <property type="term" value="F:zinc ion binding"/>
    <property type="evidence" value="ECO:0007669"/>
    <property type="project" value="UniProtKB-KW"/>
</dbReference>
<evidence type="ECO:0000256" key="5">
    <source>
        <dbReference type="ARBA" id="ARBA00023242"/>
    </source>
</evidence>
<dbReference type="SUPFAM" id="SSF53098">
    <property type="entry name" value="Ribonuclease H-like"/>
    <property type="match status" value="1"/>
</dbReference>
<evidence type="ECO:0000313" key="9">
    <source>
        <dbReference type="Proteomes" id="UP000662466"/>
    </source>
</evidence>
<evidence type="ECO:0000313" key="8">
    <source>
        <dbReference type="EMBL" id="KAF7174218.1"/>
    </source>
</evidence>
<evidence type="ECO:0000256" key="1">
    <source>
        <dbReference type="ARBA" id="ARBA00004123"/>
    </source>
</evidence>
<feature type="compositionally biased region" description="Basic and acidic residues" evidence="6">
    <location>
        <begin position="286"/>
        <end position="295"/>
    </location>
</feature>
<keyword evidence="5" id="KW-0539">Nucleus</keyword>
<feature type="domain" description="HAT C-terminal dimerisation" evidence="7">
    <location>
        <begin position="102"/>
        <end position="164"/>
    </location>
</feature>
<feature type="region of interest" description="Disordered" evidence="6">
    <location>
        <begin position="213"/>
        <end position="295"/>
    </location>
</feature>
<evidence type="ECO:0000256" key="2">
    <source>
        <dbReference type="ARBA" id="ARBA00022723"/>
    </source>
</evidence>
<dbReference type="InterPro" id="IPR012337">
    <property type="entry name" value="RNaseH-like_sf"/>
</dbReference>
<sequence length="671" mass="75986">MTDDIHDDLYAIGTILAPQDKLHFFSTKEWEPCWRVRYRKSLEDYLVPYQQRYSDTQPISNGHSSADQISDIDMLITSVTSFQPQTNAHSELTRYLGSSTRLINPRLFWKDQQHEYPILASLARDVLTTPATGSGVERLFNSARDICHYRRGSLKPNTIKDLMMSMCTSRFDIESEQLTFVDEYLTAQEIQAAREEQDARKAVDEFDLISDNEEDAPAAISPPIQPPSERALGKRPRTEAREDQGPLIELDNKDYQDEIPLPDNSDLHCESSTQRRTSGRVPKRSKRDEDQFAVREPTRLRFLPSFIRPCLPGPRCSCAPGSTRGKNHALFHQPMDHQIPGLTVFQGLGCPGCPYVARKEPVRRDADPEAAPPRNGDASLASAFFCSNIGSSFFAVNPPVDNLMGGRPRPIRLVSESEFTRAHVLQDLQDRQAVVQRARDTIPTRRSATEVCPWLDLTQWPRYVQGHDFTVIAQLSSLPEPTTEPLRATWADSIQRLVARACNSVHERKINDFDLIRINSILYRSRAWDRPLLVDLKETTYQRYIRIWQRLVCFAYRSEQPHHPAPLRHRLTHAQSTWLAQMVHHGRTLLAPEQEQSAASCRPSTQPGGTSSSSTASDVHVQQKEAEGQLDQACLQFSIAILDHTITGDLFESVLVGFLAVLGVNVEKQAF</sequence>
<dbReference type="Proteomes" id="UP000662466">
    <property type="component" value="Unassembled WGS sequence"/>
</dbReference>
<keyword evidence="4" id="KW-0862">Zinc</keyword>
<feature type="compositionally biased region" description="Basic and acidic residues" evidence="6">
    <location>
        <begin position="236"/>
        <end position="256"/>
    </location>
</feature>
<comment type="subcellular location">
    <subcellularLocation>
        <location evidence="1">Nucleus</location>
    </subcellularLocation>
</comment>
<protein>
    <recommendedName>
        <fullName evidence="7">HAT C-terminal dimerisation domain-containing protein</fullName>
    </recommendedName>
</protein>
<reference evidence="8" key="1">
    <citation type="submission" date="2020-06" db="EMBL/GenBank/DDBJ databases">
        <title>Draft genome sequences of strains closely related to Aspergillus parafelis and Aspergillus hiratsukae.</title>
        <authorList>
            <person name="Dos Santos R.A.C."/>
            <person name="Rivero-Menendez O."/>
            <person name="Steenwyk J.L."/>
            <person name="Mead M.E."/>
            <person name="Goldman G.H."/>
            <person name="Alastruey-Izquierdo A."/>
            <person name="Rokas A."/>
        </authorList>
    </citation>
    <scope>NUCLEOTIDE SEQUENCE</scope>
    <source>
        <strain evidence="8">CNM-CM6106</strain>
    </source>
</reference>
<dbReference type="GO" id="GO:0046983">
    <property type="term" value="F:protein dimerization activity"/>
    <property type="evidence" value="ECO:0007669"/>
    <property type="project" value="InterPro"/>
</dbReference>
<dbReference type="InterPro" id="IPR008906">
    <property type="entry name" value="HATC_C_dom"/>
</dbReference>
<feature type="compositionally biased region" description="Low complexity" evidence="6">
    <location>
        <begin position="603"/>
        <end position="617"/>
    </location>
</feature>
<comment type="caution">
    <text evidence="8">The sequence shown here is derived from an EMBL/GenBank/DDBJ whole genome shotgun (WGS) entry which is preliminary data.</text>
</comment>
<dbReference type="InterPro" id="IPR052035">
    <property type="entry name" value="ZnF_BED_domain_contain"/>
</dbReference>
<dbReference type="Pfam" id="PF05699">
    <property type="entry name" value="Dimer_Tnp_hAT"/>
    <property type="match status" value="1"/>
</dbReference>
<proteinExistence type="predicted"/>
<evidence type="ECO:0000256" key="4">
    <source>
        <dbReference type="ARBA" id="ARBA00022833"/>
    </source>
</evidence>
<dbReference type="EMBL" id="JACBAF010001632">
    <property type="protein sequence ID" value="KAF7174218.1"/>
    <property type="molecule type" value="Genomic_DNA"/>
</dbReference>
<evidence type="ECO:0000256" key="6">
    <source>
        <dbReference type="SAM" id="MobiDB-lite"/>
    </source>
</evidence>
<dbReference type="PANTHER" id="PTHR46481:SF10">
    <property type="entry name" value="ZINC FINGER BED DOMAIN-CONTAINING PROTEIN 39"/>
    <property type="match status" value="1"/>
</dbReference>
<gene>
    <name evidence="8" type="ORF">CNMCM6106_008333</name>
</gene>
<name>A0A8H6QJM1_9EURO</name>
<evidence type="ECO:0000256" key="3">
    <source>
        <dbReference type="ARBA" id="ARBA00022771"/>
    </source>
</evidence>
<feature type="region of interest" description="Disordered" evidence="6">
    <location>
        <begin position="594"/>
        <end position="622"/>
    </location>
</feature>
<accession>A0A8H6QJM1</accession>
<dbReference type="GO" id="GO:0005634">
    <property type="term" value="C:nucleus"/>
    <property type="evidence" value="ECO:0007669"/>
    <property type="project" value="UniProtKB-SubCell"/>
</dbReference>
<organism evidence="8 9">
    <name type="scientific">Aspergillus hiratsukae</name>
    <dbReference type="NCBI Taxonomy" id="1194566"/>
    <lineage>
        <taxon>Eukaryota</taxon>
        <taxon>Fungi</taxon>
        <taxon>Dikarya</taxon>
        <taxon>Ascomycota</taxon>
        <taxon>Pezizomycotina</taxon>
        <taxon>Eurotiomycetes</taxon>
        <taxon>Eurotiomycetidae</taxon>
        <taxon>Eurotiales</taxon>
        <taxon>Aspergillaceae</taxon>
        <taxon>Aspergillus</taxon>
        <taxon>Aspergillus subgen. Fumigati</taxon>
    </lineage>
</organism>
<keyword evidence="3" id="KW-0863">Zinc-finger</keyword>
<keyword evidence="2" id="KW-0479">Metal-binding</keyword>
<dbReference type="PANTHER" id="PTHR46481">
    <property type="entry name" value="ZINC FINGER BED DOMAIN-CONTAINING PROTEIN 4"/>
    <property type="match status" value="1"/>
</dbReference>